<gene>
    <name evidence="1" type="ORF">N4264_02450</name>
</gene>
<dbReference type="EMBL" id="CP104694">
    <property type="protein sequence ID" value="UXI68535.1"/>
    <property type="molecule type" value="Genomic_DNA"/>
</dbReference>
<accession>A0ABY6BFE0</accession>
<dbReference type="SUPFAM" id="SSF52833">
    <property type="entry name" value="Thioredoxin-like"/>
    <property type="match status" value="1"/>
</dbReference>
<keyword evidence="2" id="KW-1185">Reference proteome</keyword>
<dbReference type="InterPro" id="IPR036249">
    <property type="entry name" value="Thioredoxin-like_sf"/>
</dbReference>
<reference evidence="1" key="1">
    <citation type="submission" date="2022-09" db="EMBL/GenBank/DDBJ databases">
        <title>Tahibacter sp. nov., isolated from a fresh water.</title>
        <authorList>
            <person name="Baek J.H."/>
            <person name="Lee J.K."/>
            <person name="Kim J.M."/>
            <person name="Jeon C.O."/>
        </authorList>
    </citation>
    <scope>NUCLEOTIDE SEQUENCE</scope>
    <source>
        <strain evidence="1">W38</strain>
    </source>
</reference>
<proteinExistence type="predicted"/>
<organism evidence="1 2">
    <name type="scientific">Tahibacter amnicola</name>
    <dbReference type="NCBI Taxonomy" id="2976241"/>
    <lineage>
        <taxon>Bacteria</taxon>
        <taxon>Pseudomonadati</taxon>
        <taxon>Pseudomonadota</taxon>
        <taxon>Gammaproteobacteria</taxon>
        <taxon>Lysobacterales</taxon>
        <taxon>Rhodanobacteraceae</taxon>
        <taxon>Tahibacter</taxon>
    </lineage>
</organism>
<evidence type="ECO:0000313" key="1">
    <source>
        <dbReference type="EMBL" id="UXI68535.1"/>
    </source>
</evidence>
<dbReference type="RefSeq" id="WP_261695494.1">
    <property type="nucleotide sequence ID" value="NZ_CP104694.1"/>
</dbReference>
<dbReference type="Gene3D" id="3.40.30.10">
    <property type="entry name" value="Glutaredoxin"/>
    <property type="match status" value="1"/>
</dbReference>
<protein>
    <recommendedName>
        <fullName evidence="3">Thioredoxin domain-containing protein</fullName>
    </recommendedName>
</protein>
<name>A0ABY6BFE0_9GAMM</name>
<evidence type="ECO:0008006" key="3">
    <source>
        <dbReference type="Google" id="ProtNLM"/>
    </source>
</evidence>
<dbReference type="Proteomes" id="UP001064632">
    <property type="component" value="Chromosome"/>
</dbReference>
<sequence length="151" mass="16028">MMLATAFAALAQLATPTLQVLDEVAARHLVAPGARTKVIALWSLDCGYCDAHLRALDTLARNGAPLDVAIVATDGAERSEAAAAHLAALQLGSSSTWIYAEAASPRIGYRLDPEWGGELPRTIVIDPDARRSRSGVLSEVQWKQLLGVSPE</sequence>
<evidence type="ECO:0000313" key="2">
    <source>
        <dbReference type="Proteomes" id="UP001064632"/>
    </source>
</evidence>